<accession>A0A7J7LKL8</accession>
<dbReference type="InterPro" id="IPR000528">
    <property type="entry name" value="Plant_nsLTP"/>
</dbReference>
<organism evidence="3 4">
    <name type="scientific">Kingdonia uniflora</name>
    <dbReference type="NCBI Taxonomy" id="39325"/>
    <lineage>
        <taxon>Eukaryota</taxon>
        <taxon>Viridiplantae</taxon>
        <taxon>Streptophyta</taxon>
        <taxon>Embryophyta</taxon>
        <taxon>Tracheophyta</taxon>
        <taxon>Spermatophyta</taxon>
        <taxon>Magnoliopsida</taxon>
        <taxon>Ranunculales</taxon>
        <taxon>Circaeasteraceae</taxon>
        <taxon>Kingdonia</taxon>
    </lineage>
</organism>
<evidence type="ECO:0000313" key="4">
    <source>
        <dbReference type="Proteomes" id="UP000541444"/>
    </source>
</evidence>
<evidence type="ECO:0000256" key="1">
    <source>
        <dbReference type="RuleBase" id="RU000628"/>
    </source>
</evidence>
<name>A0A7J7LKL8_9MAGN</name>
<comment type="function">
    <text evidence="1">Plant non-specific lipid-transfer proteins transfer phospholipids as well as galactolipids across membranes. May play a role in wax or cutin deposition in the cell walls of expanding epidermal cells and certain secretory tissues.</text>
</comment>
<sequence>MWPSGEQADTLYLLRSDGNPTAGCCAGVRGFNNVAKTTPDCQTACKCIKSTSRSIAGIKPAFSSSLPGKCGVSIPYKISPSTDCINSNRTFTKGSFVLQGELR</sequence>
<keyword evidence="4" id="KW-1185">Reference proteome</keyword>
<protein>
    <recommendedName>
        <fullName evidence="1">Non-specific lipid-transfer protein</fullName>
    </recommendedName>
</protein>
<dbReference type="Pfam" id="PF00234">
    <property type="entry name" value="Tryp_alpha_amyl"/>
    <property type="match status" value="1"/>
</dbReference>
<keyword evidence="1" id="KW-0446">Lipid-binding</keyword>
<dbReference type="SMART" id="SM00499">
    <property type="entry name" value="AAI"/>
    <property type="match status" value="1"/>
</dbReference>
<dbReference type="PRINTS" id="PR00382">
    <property type="entry name" value="LIPIDTRNSFER"/>
</dbReference>
<gene>
    <name evidence="3" type="ORF">GIB67_041148</name>
</gene>
<comment type="similarity">
    <text evidence="1">Belongs to the plant LTP family.</text>
</comment>
<dbReference type="InterPro" id="IPR036312">
    <property type="entry name" value="Bifun_inhib/LTP/seed_sf"/>
</dbReference>
<dbReference type="GO" id="GO:0006869">
    <property type="term" value="P:lipid transport"/>
    <property type="evidence" value="ECO:0007669"/>
    <property type="project" value="InterPro"/>
</dbReference>
<dbReference type="AlphaFoldDB" id="A0A7J7LKL8"/>
<evidence type="ECO:0000313" key="3">
    <source>
        <dbReference type="EMBL" id="KAF6143080.1"/>
    </source>
</evidence>
<dbReference type="OrthoDB" id="1890443at2759"/>
<reference evidence="3 4" key="1">
    <citation type="journal article" date="2020" name="IScience">
        <title>Genome Sequencing of the Endangered Kingdonia uniflora (Circaeasteraceae, Ranunculales) Reveals Potential Mechanisms of Evolutionary Specialization.</title>
        <authorList>
            <person name="Sun Y."/>
            <person name="Deng T."/>
            <person name="Zhang A."/>
            <person name="Moore M.J."/>
            <person name="Landis J.B."/>
            <person name="Lin N."/>
            <person name="Zhang H."/>
            <person name="Zhang X."/>
            <person name="Huang J."/>
            <person name="Zhang X."/>
            <person name="Sun H."/>
            <person name="Wang H."/>
        </authorList>
    </citation>
    <scope>NUCLEOTIDE SEQUENCE [LARGE SCALE GENOMIC DNA]</scope>
    <source>
        <strain evidence="3">TB1705</strain>
        <tissue evidence="3">Leaf</tissue>
    </source>
</reference>
<dbReference type="GO" id="GO:0008289">
    <property type="term" value="F:lipid binding"/>
    <property type="evidence" value="ECO:0007669"/>
    <property type="project" value="UniProtKB-KW"/>
</dbReference>
<dbReference type="Proteomes" id="UP000541444">
    <property type="component" value="Unassembled WGS sequence"/>
</dbReference>
<dbReference type="Gene3D" id="1.10.110.10">
    <property type="entry name" value="Plant lipid-transfer and hydrophobic proteins"/>
    <property type="match status" value="1"/>
</dbReference>
<keyword evidence="1" id="KW-0813">Transport</keyword>
<dbReference type="CDD" id="cd01960">
    <property type="entry name" value="nsLTP1"/>
    <property type="match status" value="1"/>
</dbReference>
<dbReference type="InterPro" id="IPR016140">
    <property type="entry name" value="Bifunc_inhib/LTP/seed_store"/>
</dbReference>
<dbReference type="SUPFAM" id="SSF47699">
    <property type="entry name" value="Bifunctional inhibitor/lipid-transfer protein/seed storage 2S albumin"/>
    <property type="match status" value="1"/>
</dbReference>
<feature type="domain" description="Bifunctional inhibitor/plant lipid transfer protein/seed storage helical" evidence="2">
    <location>
        <begin position="7"/>
        <end position="84"/>
    </location>
</feature>
<evidence type="ECO:0000259" key="2">
    <source>
        <dbReference type="SMART" id="SM00499"/>
    </source>
</evidence>
<dbReference type="EMBL" id="JACGCM010002221">
    <property type="protein sequence ID" value="KAF6143080.1"/>
    <property type="molecule type" value="Genomic_DNA"/>
</dbReference>
<comment type="caution">
    <text evidence="3">The sequence shown here is derived from an EMBL/GenBank/DDBJ whole genome shotgun (WGS) entry which is preliminary data.</text>
</comment>
<proteinExistence type="inferred from homology"/>
<dbReference type="PANTHER" id="PTHR33076">
    <property type="entry name" value="NON-SPECIFIC LIPID-TRANSFER PROTEIN 2-RELATED"/>
    <property type="match status" value="1"/>
</dbReference>